<comment type="caution">
    <text evidence="1">The sequence shown here is derived from an EMBL/GenBank/DDBJ whole genome shotgun (WGS) entry which is preliminary data.</text>
</comment>
<reference evidence="2 4" key="2">
    <citation type="submission" date="2013-03" db="EMBL/GenBank/DDBJ databases">
        <title>The Genome Sequence of Enterococcus moraviensis BAA-383 (PacBio/Illumina hybrid assembly).</title>
        <authorList>
            <consortium name="The Broad Institute Genomics Platform"/>
            <consortium name="The Broad Institute Genome Sequencing Center for Infectious Disease"/>
            <person name="Earl A."/>
            <person name="Russ C."/>
            <person name="Gilmore M."/>
            <person name="Surin D."/>
            <person name="Walker B."/>
            <person name="Young S."/>
            <person name="Zeng Q."/>
            <person name="Gargeya S."/>
            <person name="Fitzgerald M."/>
            <person name="Haas B."/>
            <person name="Abouelleil A."/>
            <person name="Allen A.W."/>
            <person name="Alvarado L."/>
            <person name="Arachchi H.M."/>
            <person name="Berlin A.M."/>
            <person name="Chapman S.B."/>
            <person name="Gainer-Dewar J."/>
            <person name="Goldberg J."/>
            <person name="Griggs A."/>
            <person name="Gujja S."/>
            <person name="Hansen M."/>
            <person name="Howarth C."/>
            <person name="Imamovic A."/>
            <person name="Ireland A."/>
            <person name="Larimer J."/>
            <person name="McCowan C."/>
            <person name="Murphy C."/>
            <person name="Pearson M."/>
            <person name="Poon T.W."/>
            <person name="Priest M."/>
            <person name="Roberts A."/>
            <person name="Saif S."/>
            <person name="Shea T."/>
            <person name="Sisk P."/>
            <person name="Sykes S."/>
            <person name="Wortman J."/>
            <person name="Nusbaum C."/>
            <person name="Birren B."/>
        </authorList>
    </citation>
    <scope>NUCLEOTIDE SEQUENCE [LARGE SCALE GENOMIC DNA]</scope>
    <source>
        <strain evidence="2 4">ATCC BAA-383</strain>
    </source>
</reference>
<sequence>MAIRNKIIVFIIVVLIVLGIGFGGKSYMNKEEEEDKVIGTYRKNEEKIVVDVIKTYEDVKEITFTMVQENNMTGYTHYAFTLNGDEGYSYLFSKNEMYGNESVVNPDMKKRESELNGDQISKELKQVKVSYGGWDS</sequence>
<dbReference type="EMBL" id="ASWB01000004">
    <property type="protein sequence ID" value="EOT65145.1"/>
    <property type="molecule type" value="Genomic_DNA"/>
</dbReference>
<dbReference type="EMBL" id="AJAS01000027">
    <property type="protein sequence ID" value="EOH95215.1"/>
    <property type="molecule type" value="Genomic_DNA"/>
</dbReference>
<dbReference type="Proteomes" id="UP000014157">
    <property type="component" value="Unassembled WGS sequence"/>
</dbReference>
<organism evidence="1 3">
    <name type="scientific">Enterococcus moraviensis ATCC BAA-383</name>
    <dbReference type="NCBI Taxonomy" id="1158609"/>
    <lineage>
        <taxon>Bacteria</taxon>
        <taxon>Bacillati</taxon>
        <taxon>Bacillota</taxon>
        <taxon>Bacilli</taxon>
        <taxon>Lactobacillales</taxon>
        <taxon>Enterococcaceae</taxon>
        <taxon>Enterococcus</taxon>
    </lineage>
</organism>
<name>R2SJ22_9ENTE</name>
<dbReference type="STRING" id="155617.RV09_GL000882"/>
<dbReference type="PATRIC" id="fig|1158609.3.peg.3326"/>
<evidence type="ECO:0000313" key="2">
    <source>
        <dbReference type="EMBL" id="EOT65145.1"/>
    </source>
</evidence>
<dbReference type="RefSeq" id="WP_010766709.1">
    <property type="nucleotide sequence ID" value="NZ_ASWB01000004.1"/>
</dbReference>
<evidence type="ECO:0008006" key="5">
    <source>
        <dbReference type="Google" id="ProtNLM"/>
    </source>
</evidence>
<accession>R2SJ22</accession>
<evidence type="ECO:0000313" key="1">
    <source>
        <dbReference type="EMBL" id="EOH95215.1"/>
    </source>
</evidence>
<protein>
    <recommendedName>
        <fullName evidence="5">DUF1433 domain-containing protein</fullName>
    </recommendedName>
</protein>
<reference evidence="1 3" key="1">
    <citation type="submission" date="2013-02" db="EMBL/GenBank/DDBJ databases">
        <title>The Genome Sequence of Enterococcus moraviensis BAA-383.</title>
        <authorList>
            <consortium name="The Broad Institute Genome Sequencing Platform"/>
            <consortium name="The Broad Institute Genome Sequencing Center for Infectious Disease"/>
            <person name="Earl A.M."/>
            <person name="Gilmore M.S."/>
            <person name="Lebreton F."/>
            <person name="Walker B."/>
            <person name="Young S.K."/>
            <person name="Zeng Q."/>
            <person name="Gargeya S."/>
            <person name="Fitzgerald M."/>
            <person name="Haas B."/>
            <person name="Abouelleil A."/>
            <person name="Alvarado L."/>
            <person name="Arachchi H.M."/>
            <person name="Berlin A.M."/>
            <person name="Chapman S.B."/>
            <person name="Dewar J."/>
            <person name="Goldberg J."/>
            <person name="Griggs A."/>
            <person name="Gujja S."/>
            <person name="Hansen M."/>
            <person name="Howarth C."/>
            <person name="Imamovic A."/>
            <person name="Larimer J."/>
            <person name="McCowan C."/>
            <person name="Murphy C."/>
            <person name="Neiman D."/>
            <person name="Pearson M."/>
            <person name="Priest M."/>
            <person name="Roberts A."/>
            <person name="Saif S."/>
            <person name="Shea T."/>
            <person name="Sisk P."/>
            <person name="Sykes S."/>
            <person name="Wortman J."/>
            <person name="Nusbaum C."/>
            <person name="Birren B."/>
        </authorList>
    </citation>
    <scope>NUCLEOTIDE SEQUENCE [LARGE SCALE GENOMIC DNA]</scope>
    <source>
        <strain evidence="1 3">ATCC BAA-383</strain>
    </source>
</reference>
<evidence type="ECO:0000313" key="4">
    <source>
        <dbReference type="Proteomes" id="UP000014157"/>
    </source>
</evidence>
<dbReference type="Proteomes" id="UP000013781">
    <property type="component" value="Unassembled WGS sequence"/>
</dbReference>
<dbReference type="HOGENOM" id="CLU_130870_0_0_9"/>
<keyword evidence="4" id="KW-1185">Reference proteome</keyword>
<evidence type="ECO:0000313" key="3">
    <source>
        <dbReference type="Proteomes" id="UP000013781"/>
    </source>
</evidence>
<gene>
    <name evidence="2" type="ORF">I586_02879</name>
    <name evidence="1" type="ORF">UAY_03405</name>
</gene>
<dbReference type="AlphaFoldDB" id="R2SJ22"/>
<proteinExistence type="predicted"/>